<reference evidence="3" key="1">
    <citation type="submission" date="2017-04" db="EMBL/GenBank/DDBJ databases">
        <authorList>
            <person name="Varghese N."/>
            <person name="Submissions S."/>
        </authorList>
    </citation>
    <scope>NUCLEOTIDE SEQUENCE [LARGE SCALE GENOMIC DNA]</scope>
    <source>
        <strain evidence="3">VKM Ac-2510</strain>
    </source>
</reference>
<dbReference type="AlphaFoldDB" id="A0A1X7IWP6"/>
<feature type="transmembrane region" description="Helical" evidence="1">
    <location>
        <begin position="102"/>
        <end position="123"/>
    </location>
</feature>
<organism evidence="2 3">
    <name type="scientific">Agreia pratensis</name>
    <dbReference type="NCBI Taxonomy" id="150121"/>
    <lineage>
        <taxon>Bacteria</taxon>
        <taxon>Bacillati</taxon>
        <taxon>Actinomycetota</taxon>
        <taxon>Actinomycetes</taxon>
        <taxon>Micrococcales</taxon>
        <taxon>Microbacteriaceae</taxon>
        <taxon>Agreia</taxon>
    </lineage>
</organism>
<dbReference type="InterPro" id="IPR029058">
    <property type="entry name" value="AB_hydrolase_fold"/>
</dbReference>
<dbReference type="STRING" id="150121.SAMN06296010_0951"/>
<dbReference type="PANTHER" id="PTHR48098:SF1">
    <property type="entry name" value="DIACYLGLYCEROL ACYLTRANSFERASE_MYCOLYLTRANSFERASE AG85A"/>
    <property type="match status" value="1"/>
</dbReference>
<keyword evidence="1" id="KW-1133">Transmembrane helix</keyword>
<dbReference type="OrthoDB" id="3723842at2"/>
<dbReference type="PANTHER" id="PTHR48098">
    <property type="entry name" value="ENTEROCHELIN ESTERASE-RELATED"/>
    <property type="match status" value="1"/>
</dbReference>
<dbReference type="Gene3D" id="3.40.50.1820">
    <property type="entry name" value="alpha/beta hydrolase"/>
    <property type="match status" value="1"/>
</dbReference>
<evidence type="ECO:0000313" key="3">
    <source>
        <dbReference type="Proteomes" id="UP000193244"/>
    </source>
</evidence>
<dbReference type="SUPFAM" id="SSF53474">
    <property type="entry name" value="alpha/beta-Hydrolases"/>
    <property type="match status" value="1"/>
</dbReference>
<accession>A0A1X7IWP6</accession>
<feature type="transmembrane region" description="Helical" evidence="1">
    <location>
        <begin position="15"/>
        <end position="32"/>
    </location>
</feature>
<proteinExistence type="predicted"/>
<dbReference type="InterPro" id="IPR050583">
    <property type="entry name" value="Mycobacterial_A85_antigen"/>
</dbReference>
<sequence length="442" mass="45971">MLDWFYNINIVDGPLPLVIWAITVAGVVLLLIRRPSRRWLFLAVGSMLTGAALGLAVEIIVDATGVVGVPLPSPTAPWLAALCAAIGLACMNIVRTSRRRKVAAVALIVFSVLSAGLGINAGFGINRTIGSAFGVSTGAAIEGLTRPKQVGPAPVPVVTAPLYESWNPPADMPTTGKTGLLTGADAIASSTAFVPREASIYLPPAAQVANPPALPLVVMMMGQPGNPQPDFIAAALDEVAAKNKGLAPIVIIADQLGDPNTDPVCADSARYGGVDTYFNKDIVAYAKSTLHIVQDPRYWTIAGYSNGGACAFTWASKYPEIWGNVVDISGNEWPGDENETAAIADGYGGDADAFAAAKPAAWLEKNAGKFTTHVAIFTAGENDPEYTQFAVNNAALAEAAGFTTKNYVVPGADHVVTALRGGLPHAFTELYPRLGLAAPPSP</sequence>
<gene>
    <name evidence="2" type="ORF">SAMN06296010_0951</name>
</gene>
<keyword evidence="1" id="KW-0812">Transmembrane</keyword>
<name>A0A1X7IWP6_9MICO</name>
<evidence type="ECO:0000313" key="2">
    <source>
        <dbReference type="EMBL" id="SMG19322.1"/>
    </source>
</evidence>
<dbReference type="RefSeq" id="WP_085483355.1">
    <property type="nucleotide sequence ID" value="NZ_FXAY01000001.1"/>
</dbReference>
<feature type="transmembrane region" description="Helical" evidence="1">
    <location>
        <begin position="39"/>
        <end position="61"/>
    </location>
</feature>
<keyword evidence="1" id="KW-0472">Membrane</keyword>
<dbReference type="Pfam" id="PF00756">
    <property type="entry name" value="Esterase"/>
    <property type="match status" value="1"/>
</dbReference>
<evidence type="ECO:0000256" key="1">
    <source>
        <dbReference type="SAM" id="Phobius"/>
    </source>
</evidence>
<dbReference type="InterPro" id="IPR000801">
    <property type="entry name" value="Esterase-like"/>
</dbReference>
<dbReference type="GO" id="GO:0016747">
    <property type="term" value="F:acyltransferase activity, transferring groups other than amino-acyl groups"/>
    <property type="evidence" value="ECO:0007669"/>
    <property type="project" value="TreeGrafter"/>
</dbReference>
<keyword evidence="3" id="KW-1185">Reference proteome</keyword>
<dbReference type="EMBL" id="FXAY01000001">
    <property type="protein sequence ID" value="SMG19322.1"/>
    <property type="molecule type" value="Genomic_DNA"/>
</dbReference>
<dbReference type="Proteomes" id="UP000193244">
    <property type="component" value="Unassembled WGS sequence"/>
</dbReference>
<feature type="transmembrane region" description="Helical" evidence="1">
    <location>
        <begin position="76"/>
        <end position="95"/>
    </location>
</feature>
<protein>
    <submittedName>
        <fullName evidence="2">Enterochelin esterase</fullName>
    </submittedName>
</protein>